<evidence type="ECO:0000313" key="2">
    <source>
        <dbReference type="Proteomes" id="UP000266861"/>
    </source>
</evidence>
<sequence>MCILASLNSDPTGDGKLNVYKFNALSFCTRFSKLSNVKPKKLKKDLLTRVFSTERSAMLSLTELLFHLNSNHILRFRNKNGDLIGLKNENSWKLASEASEKYLIKLKFISLPALSNIQF</sequence>
<dbReference type="Proteomes" id="UP000266861">
    <property type="component" value="Unassembled WGS sequence"/>
</dbReference>
<gene>
    <name evidence="1" type="ORF">Glove_300g5</name>
</gene>
<dbReference type="AlphaFoldDB" id="A0A397HXU6"/>
<accession>A0A397HXU6</accession>
<evidence type="ECO:0000313" key="1">
    <source>
        <dbReference type="EMBL" id="RHZ67597.1"/>
    </source>
</evidence>
<dbReference type="OrthoDB" id="2378212at2759"/>
<comment type="caution">
    <text evidence="1">The sequence shown here is derived from an EMBL/GenBank/DDBJ whole genome shotgun (WGS) entry which is preliminary data.</text>
</comment>
<proteinExistence type="predicted"/>
<organism evidence="1 2">
    <name type="scientific">Diversispora epigaea</name>
    <dbReference type="NCBI Taxonomy" id="1348612"/>
    <lineage>
        <taxon>Eukaryota</taxon>
        <taxon>Fungi</taxon>
        <taxon>Fungi incertae sedis</taxon>
        <taxon>Mucoromycota</taxon>
        <taxon>Glomeromycotina</taxon>
        <taxon>Glomeromycetes</taxon>
        <taxon>Diversisporales</taxon>
        <taxon>Diversisporaceae</taxon>
        <taxon>Diversispora</taxon>
    </lineage>
</organism>
<name>A0A397HXU6_9GLOM</name>
<keyword evidence="2" id="KW-1185">Reference proteome</keyword>
<reference evidence="1 2" key="1">
    <citation type="submission" date="2018-08" db="EMBL/GenBank/DDBJ databases">
        <title>Genome and evolution of the arbuscular mycorrhizal fungus Diversispora epigaea (formerly Glomus versiforme) and its bacterial endosymbionts.</title>
        <authorList>
            <person name="Sun X."/>
            <person name="Fei Z."/>
            <person name="Harrison M."/>
        </authorList>
    </citation>
    <scope>NUCLEOTIDE SEQUENCE [LARGE SCALE GENOMIC DNA]</scope>
    <source>
        <strain evidence="1 2">IT104</strain>
    </source>
</reference>
<protein>
    <submittedName>
        <fullName evidence="1">Uncharacterized protein</fullName>
    </submittedName>
</protein>
<dbReference type="EMBL" id="PQFF01000274">
    <property type="protein sequence ID" value="RHZ67597.1"/>
    <property type="molecule type" value="Genomic_DNA"/>
</dbReference>